<evidence type="ECO:0000313" key="3">
    <source>
        <dbReference type="Proteomes" id="UP000284763"/>
    </source>
</evidence>
<dbReference type="EMBL" id="QZAB01000023">
    <property type="protein sequence ID" value="RQD92586.1"/>
    <property type="molecule type" value="Genomic_DNA"/>
</dbReference>
<reference evidence="2 3" key="1">
    <citation type="submission" date="2018-08" db="EMBL/GenBank/DDBJ databases">
        <title>The metabolism and importance of syntrophic acetate oxidation coupled to methane or sulfide production in haloalkaline environments.</title>
        <authorList>
            <person name="Timmers P.H.A."/>
            <person name="Vavourakis C.D."/>
            <person name="Sorokin D.Y."/>
            <person name="Sinninghe Damste J.S."/>
            <person name="Muyzer G."/>
            <person name="Stams A.J.M."/>
            <person name="Plugge C.M."/>
        </authorList>
    </citation>
    <scope>NUCLEOTIDE SEQUENCE [LARGE SCALE GENOMIC DNA]</scope>
    <source>
        <strain evidence="2">MSAO_Arc3</strain>
    </source>
</reference>
<accession>A0A424Z4P3</accession>
<dbReference type="Pfam" id="PF26551">
    <property type="entry name" value="DUF8180"/>
    <property type="match status" value="1"/>
</dbReference>
<name>A0A424Z4P3_9EURY</name>
<proteinExistence type="predicted"/>
<sequence>MNKELDKKNLVHLLDHWIEHNEQHVTSFNDWISKIEEAGFKDVAEEIKAASKSMETCTMYLHKAKEKIDE</sequence>
<organism evidence="2 3">
    <name type="scientific">Methanosalsum natronophilum</name>
    <dbReference type="NCBI Taxonomy" id="768733"/>
    <lineage>
        <taxon>Archaea</taxon>
        <taxon>Methanobacteriati</taxon>
        <taxon>Methanobacteriota</taxon>
        <taxon>Stenosarchaea group</taxon>
        <taxon>Methanomicrobia</taxon>
        <taxon>Methanosarcinales</taxon>
        <taxon>Methanosarcinaceae</taxon>
        <taxon>Methanosalsum</taxon>
    </lineage>
</organism>
<evidence type="ECO:0000259" key="1">
    <source>
        <dbReference type="Pfam" id="PF26551"/>
    </source>
</evidence>
<dbReference type="Proteomes" id="UP000284763">
    <property type="component" value="Unassembled WGS sequence"/>
</dbReference>
<dbReference type="InterPro" id="IPR058493">
    <property type="entry name" value="DUF8180"/>
</dbReference>
<evidence type="ECO:0000313" key="2">
    <source>
        <dbReference type="EMBL" id="RQD92586.1"/>
    </source>
</evidence>
<dbReference type="RefSeq" id="WP_259133388.1">
    <property type="nucleotide sequence ID" value="NZ_JANUCS010000002.1"/>
</dbReference>
<comment type="caution">
    <text evidence="2">The sequence shown here is derived from an EMBL/GenBank/DDBJ whole genome shotgun (WGS) entry which is preliminary data.</text>
</comment>
<dbReference type="AlphaFoldDB" id="A0A424Z4P3"/>
<feature type="domain" description="DUF8180" evidence="1">
    <location>
        <begin position="10"/>
        <end position="68"/>
    </location>
</feature>
<gene>
    <name evidence="2" type="ORF">D5R95_00270</name>
</gene>
<protein>
    <recommendedName>
        <fullName evidence="1">DUF8180 domain-containing protein</fullName>
    </recommendedName>
</protein>